<evidence type="ECO:0000313" key="3">
    <source>
        <dbReference type="Proteomes" id="UP000297245"/>
    </source>
</evidence>
<keyword evidence="3" id="KW-1185">Reference proteome</keyword>
<proteinExistence type="predicted"/>
<dbReference type="Proteomes" id="UP000297245">
    <property type="component" value="Unassembled WGS sequence"/>
</dbReference>
<reference evidence="2 3" key="1">
    <citation type="journal article" date="2019" name="Nat. Ecol. Evol.">
        <title>Megaphylogeny resolves global patterns of mushroom evolution.</title>
        <authorList>
            <person name="Varga T."/>
            <person name="Krizsan K."/>
            <person name="Foldi C."/>
            <person name="Dima B."/>
            <person name="Sanchez-Garcia M."/>
            <person name="Sanchez-Ramirez S."/>
            <person name="Szollosi G.J."/>
            <person name="Szarkandi J.G."/>
            <person name="Papp V."/>
            <person name="Albert L."/>
            <person name="Andreopoulos W."/>
            <person name="Angelini C."/>
            <person name="Antonin V."/>
            <person name="Barry K.W."/>
            <person name="Bougher N.L."/>
            <person name="Buchanan P."/>
            <person name="Buyck B."/>
            <person name="Bense V."/>
            <person name="Catcheside P."/>
            <person name="Chovatia M."/>
            <person name="Cooper J."/>
            <person name="Damon W."/>
            <person name="Desjardin D."/>
            <person name="Finy P."/>
            <person name="Geml J."/>
            <person name="Haridas S."/>
            <person name="Hughes K."/>
            <person name="Justo A."/>
            <person name="Karasinski D."/>
            <person name="Kautmanova I."/>
            <person name="Kiss B."/>
            <person name="Kocsube S."/>
            <person name="Kotiranta H."/>
            <person name="LaButti K.M."/>
            <person name="Lechner B.E."/>
            <person name="Liimatainen K."/>
            <person name="Lipzen A."/>
            <person name="Lukacs Z."/>
            <person name="Mihaltcheva S."/>
            <person name="Morgado L.N."/>
            <person name="Niskanen T."/>
            <person name="Noordeloos M.E."/>
            <person name="Ohm R.A."/>
            <person name="Ortiz-Santana B."/>
            <person name="Ovrebo C."/>
            <person name="Racz N."/>
            <person name="Riley R."/>
            <person name="Savchenko A."/>
            <person name="Shiryaev A."/>
            <person name="Soop K."/>
            <person name="Spirin V."/>
            <person name="Szebenyi C."/>
            <person name="Tomsovsky M."/>
            <person name="Tulloss R.E."/>
            <person name="Uehling J."/>
            <person name="Grigoriev I.V."/>
            <person name="Vagvolgyi C."/>
            <person name="Papp T."/>
            <person name="Martin F.M."/>
            <person name="Miettinen O."/>
            <person name="Hibbett D.S."/>
            <person name="Nagy L.G."/>
        </authorList>
    </citation>
    <scope>NUCLEOTIDE SEQUENCE [LARGE SCALE GENOMIC DNA]</scope>
    <source>
        <strain evidence="2 3">CBS 962.96</strain>
    </source>
</reference>
<feature type="region of interest" description="Disordered" evidence="1">
    <location>
        <begin position="104"/>
        <end position="158"/>
    </location>
</feature>
<dbReference type="AlphaFoldDB" id="A0A4S8MUI6"/>
<protein>
    <submittedName>
        <fullName evidence="2">Uncharacterized protein</fullName>
    </submittedName>
</protein>
<feature type="compositionally biased region" description="Pro residues" evidence="1">
    <location>
        <begin position="118"/>
        <end position="130"/>
    </location>
</feature>
<dbReference type="EMBL" id="ML179043">
    <property type="protein sequence ID" value="THV06359.1"/>
    <property type="molecule type" value="Genomic_DNA"/>
</dbReference>
<evidence type="ECO:0000256" key="1">
    <source>
        <dbReference type="SAM" id="MobiDB-lite"/>
    </source>
</evidence>
<evidence type="ECO:0000313" key="2">
    <source>
        <dbReference type="EMBL" id="THV06359.1"/>
    </source>
</evidence>
<sequence length="158" mass="17926">MRLPGSLDGVSMVQDRLGQRLIELALFALLAYRGNPIQIFLNLYEMLDGIFTRTYEATICVHGGEKDAALESLESLVTRLETFQSFLRRAEAVSRRFVGDNRDRSQNERFLLSNIPPQSSPRPTFTPPNTPADSNARGSKRPREELMEDGEISAKRRR</sequence>
<accession>A0A4S8MUI6</accession>
<name>A0A4S8MUI6_DENBC</name>
<gene>
    <name evidence="2" type="ORF">K435DRAFT_849154</name>
</gene>
<organism evidence="2 3">
    <name type="scientific">Dendrothele bispora (strain CBS 962.96)</name>
    <dbReference type="NCBI Taxonomy" id="1314807"/>
    <lineage>
        <taxon>Eukaryota</taxon>
        <taxon>Fungi</taxon>
        <taxon>Dikarya</taxon>
        <taxon>Basidiomycota</taxon>
        <taxon>Agaricomycotina</taxon>
        <taxon>Agaricomycetes</taxon>
        <taxon>Agaricomycetidae</taxon>
        <taxon>Agaricales</taxon>
        <taxon>Agaricales incertae sedis</taxon>
        <taxon>Dendrothele</taxon>
    </lineage>
</organism>